<dbReference type="InterPro" id="IPR058353">
    <property type="entry name" value="DUF8040"/>
</dbReference>
<organism evidence="2 3">
    <name type="scientific">Acorus gramineus</name>
    <name type="common">Dwarf sweet flag</name>
    <dbReference type="NCBI Taxonomy" id="55184"/>
    <lineage>
        <taxon>Eukaryota</taxon>
        <taxon>Viridiplantae</taxon>
        <taxon>Streptophyta</taxon>
        <taxon>Embryophyta</taxon>
        <taxon>Tracheophyta</taxon>
        <taxon>Spermatophyta</taxon>
        <taxon>Magnoliopsida</taxon>
        <taxon>Liliopsida</taxon>
        <taxon>Acoraceae</taxon>
        <taxon>Acorus</taxon>
    </lineage>
</organism>
<evidence type="ECO:0000313" key="3">
    <source>
        <dbReference type="Proteomes" id="UP001179952"/>
    </source>
</evidence>
<protein>
    <recommendedName>
        <fullName evidence="1">DUF8040 domain-containing protein</fullName>
    </recommendedName>
</protein>
<comment type="caution">
    <text evidence="2">The sequence shown here is derived from an EMBL/GenBank/DDBJ whole genome shotgun (WGS) entry which is preliminary data.</text>
</comment>
<dbReference type="Proteomes" id="UP001179952">
    <property type="component" value="Unassembled WGS sequence"/>
</dbReference>
<evidence type="ECO:0000313" key="2">
    <source>
        <dbReference type="EMBL" id="KAK1258135.1"/>
    </source>
</evidence>
<sequence>MGPEYEILVIMVIYFIQDHLDQHWARRVVHDSSLSGAEYMSAILDGHPRPCLDLFRMEQAVFKALVKEFRDEGWLKDTNNVFVEEQVGIFLLIVGHNARNRVCQDRFQHSGETISRYFRKVLKACLKLSERIIQPPDFSQTPDQILNSSRFYPAFKDCIGALDGTLVHAIIDRDNQVPYRG</sequence>
<accession>A0AAV9A289</accession>
<name>A0AAV9A289_ACOGR</name>
<proteinExistence type="predicted"/>
<dbReference type="InterPro" id="IPR045249">
    <property type="entry name" value="HARBI1-like"/>
</dbReference>
<gene>
    <name evidence="2" type="ORF">QJS04_geneDACA024823</name>
</gene>
<dbReference type="EMBL" id="JAUJYN010000024">
    <property type="protein sequence ID" value="KAK1258135.1"/>
    <property type="molecule type" value="Genomic_DNA"/>
</dbReference>
<dbReference type="AlphaFoldDB" id="A0AAV9A289"/>
<keyword evidence="3" id="KW-1185">Reference proteome</keyword>
<evidence type="ECO:0000259" key="1">
    <source>
        <dbReference type="Pfam" id="PF26138"/>
    </source>
</evidence>
<reference evidence="2" key="1">
    <citation type="journal article" date="2023" name="Nat. Commun.">
        <title>Diploid and tetraploid genomes of Acorus and the evolution of monocots.</title>
        <authorList>
            <person name="Ma L."/>
            <person name="Liu K.W."/>
            <person name="Li Z."/>
            <person name="Hsiao Y.Y."/>
            <person name="Qi Y."/>
            <person name="Fu T."/>
            <person name="Tang G.D."/>
            <person name="Zhang D."/>
            <person name="Sun W.H."/>
            <person name="Liu D.K."/>
            <person name="Li Y."/>
            <person name="Chen G.Z."/>
            <person name="Liu X.D."/>
            <person name="Liao X.Y."/>
            <person name="Jiang Y.T."/>
            <person name="Yu X."/>
            <person name="Hao Y."/>
            <person name="Huang J."/>
            <person name="Zhao X.W."/>
            <person name="Ke S."/>
            <person name="Chen Y.Y."/>
            <person name="Wu W.L."/>
            <person name="Hsu J.L."/>
            <person name="Lin Y.F."/>
            <person name="Huang M.D."/>
            <person name="Li C.Y."/>
            <person name="Huang L."/>
            <person name="Wang Z.W."/>
            <person name="Zhao X."/>
            <person name="Zhong W.Y."/>
            <person name="Peng D.H."/>
            <person name="Ahmad S."/>
            <person name="Lan S."/>
            <person name="Zhang J.S."/>
            <person name="Tsai W.C."/>
            <person name="Van de Peer Y."/>
            <person name="Liu Z.J."/>
        </authorList>
    </citation>
    <scope>NUCLEOTIDE SEQUENCE</scope>
    <source>
        <strain evidence="2">SCP</strain>
    </source>
</reference>
<dbReference type="PANTHER" id="PTHR22930">
    <property type="match status" value="1"/>
</dbReference>
<reference evidence="2" key="2">
    <citation type="submission" date="2023-06" db="EMBL/GenBank/DDBJ databases">
        <authorList>
            <person name="Ma L."/>
            <person name="Liu K.-W."/>
            <person name="Li Z."/>
            <person name="Hsiao Y.-Y."/>
            <person name="Qi Y."/>
            <person name="Fu T."/>
            <person name="Tang G."/>
            <person name="Zhang D."/>
            <person name="Sun W.-H."/>
            <person name="Liu D.-K."/>
            <person name="Li Y."/>
            <person name="Chen G.-Z."/>
            <person name="Liu X.-D."/>
            <person name="Liao X.-Y."/>
            <person name="Jiang Y.-T."/>
            <person name="Yu X."/>
            <person name="Hao Y."/>
            <person name="Huang J."/>
            <person name="Zhao X.-W."/>
            <person name="Ke S."/>
            <person name="Chen Y.-Y."/>
            <person name="Wu W.-L."/>
            <person name="Hsu J.-L."/>
            <person name="Lin Y.-F."/>
            <person name="Huang M.-D."/>
            <person name="Li C.-Y."/>
            <person name="Huang L."/>
            <person name="Wang Z.-W."/>
            <person name="Zhao X."/>
            <person name="Zhong W.-Y."/>
            <person name="Peng D.-H."/>
            <person name="Ahmad S."/>
            <person name="Lan S."/>
            <person name="Zhang J.-S."/>
            <person name="Tsai W.-C."/>
            <person name="Van De Peer Y."/>
            <person name="Liu Z.-J."/>
        </authorList>
    </citation>
    <scope>NUCLEOTIDE SEQUENCE</scope>
    <source>
        <strain evidence="2">SCP</strain>
        <tissue evidence="2">Leaves</tissue>
    </source>
</reference>
<feature type="domain" description="DUF8040" evidence="1">
    <location>
        <begin position="32"/>
        <end position="126"/>
    </location>
</feature>
<dbReference type="PANTHER" id="PTHR22930:SF259">
    <property type="entry name" value="OS08G0106900 PROTEIN"/>
    <property type="match status" value="1"/>
</dbReference>
<dbReference type="Pfam" id="PF26138">
    <property type="entry name" value="DUF8040"/>
    <property type="match status" value="1"/>
</dbReference>